<keyword evidence="8" id="KW-0282">Flagellum</keyword>
<dbReference type="eggNOG" id="COG1987">
    <property type="taxonomic scope" value="Bacteria"/>
</dbReference>
<comment type="caution">
    <text evidence="8">The sequence shown here is derived from an EMBL/GenBank/DDBJ whole genome shotgun (WGS) entry which is preliminary data.</text>
</comment>
<keyword evidence="3" id="KW-1003">Cell membrane</keyword>
<dbReference type="RefSeq" id="WP_034961163.1">
    <property type="nucleotide sequence ID" value="NZ_JMIW01000006.1"/>
</dbReference>
<sequence length="90" mass="9411">MQEDAQLLALADRTLWVTALIVGPVLLSALVVGLIVGIIQAATSVNEQTLTFVPKLAITALVFVVLGGTMMALLGDFTVEIFAQVAGMAR</sequence>
<keyword evidence="9" id="KW-1185">Reference proteome</keyword>
<dbReference type="PIRSF" id="PIRSF004669">
    <property type="entry name" value="FliQ"/>
    <property type="match status" value="1"/>
</dbReference>
<evidence type="ECO:0000256" key="5">
    <source>
        <dbReference type="ARBA" id="ARBA00022989"/>
    </source>
</evidence>
<keyword evidence="8" id="KW-0969">Cilium</keyword>
<name>A0A074MBM1_ERYLO</name>
<dbReference type="PANTHER" id="PTHR34040">
    <property type="entry name" value="FLAGELLAR BIOSYNTHETIC PROTEIN FLIQ"/>
    <property type="match status" value="1"/>
</dbReference>
<accession>A0A074MBM1</accession>
<dbReference type="EMBL" id="JMIW01000006">
    <property type="protein sequence ID" value="KEO89248.1"/>
    <property type="molecule type" value="Genomic_DNA"/>
</dbReference>
<protein>
    <submittedName>
        <fullName evidence="8">Flagellar biosynthesis protein FliQ</fullName>
    </submittedName>
</protein>
<evidence type="ECO:0000313" key="8">
    <source>
        <dbReference type="EMBL" id="KEO89248.1"/>
    </source>
</evidence>
<dbReference type="STRING" id="1044.EH31_14570"/>
<reference evidence="8 9" key="1">
    <citation type="submission" date="2014-04" db="EMBL/GenBank/DDBJ databases">
        <title>A comprehensive comparison of genomes of Erythrobacter spp. strains.</title>
        <authorList>
            <person name="Zheng Q."/>
        </authorList>
    </citation>
    <scope>NUCLEOTIDE SEQUENCE [LARGE SCALE GENOMIC DNA]</scope>
    <source>
        <strain evidence="8 9">DSM 6997</strain>
    </source>
</reference>
<gene>
    <name evidence="8" type="ORF">EH31_14570</name>
</gene>
<dbReference type="Proteomes" id="UP000027647">
    <property type="component" value="Unassembled WGS sequence"/>
</dbReference>
<dbReference type="AlphaFoldDB" id="A0A074MBM1"/>
<dbReference type="PANTHER" id="PTHR34040:SF2">
    <property type="entry name" value="FLAGELLAR BIOSYNTHETIC PROTEIN FLIQ"/>
    <property type="match status" value="1"/>
</dbReference>
<evidence type="ECO:0000256" key="6">
    <source>
        <dbReference type="ARBA" id="ARBA00023136"/>
    </source>
</evidence>
<feature type="transmembrane region" description="Helical" evidence="7">
    <location>
        <begin position="15"/>
        <end position="40"/>
    </location>
</feature>
<proteinExistence type="inferred from homology"/>
<organism evidence="8 9">
    <name type="scientific">Erythrobacter longus</name>
    <dbReference type="NCBI Taxonomy" id="1044"/>
    <lineage>
        <taxon>Bacteria</taxon>
        <taxon>Pseudomonadati</taxon>
        <taxon>Pseudomonadota</taxon>
        <taxon>Alphaproteobacteria</taxon>
        <taxon>Sphingomonadales</taxon>
        <taxon>Erythrobacteraceae</taxon>
        <taxon>Erythrobacter/Porphyrobacter group</taxon>
        <taxon>Erythrobacter</taxon>
    </lineage>
</organism>
<evidence type="ECO:0000256" key="4">
    <source>
        <dbReference type="ARBA" id="ARBA00022692"/>
    </source>
</evidence>
<keyword evidence="4 7" id="KW-0812">Transmembrane</keyword>
<keyword evidence="6 7" id="KW-0472">Membrane</keyword>
<comment type="subcellular location">
    <subcellularLocation>
        <location evidence="1">Cell membrane</location>
        <topology evidence="1">Multi-pass membrane protein</topology>
    </subcellularLocation>
</comment>
<evidence type="ECO:0000313" key="9">
    <source>
        <dbReference type="Proteomes" id="UP000027647"/>
    </source>
</evidence>
<dbReference type="PRINTS" id="PR00952">
    <property type="entry name" value="TYPE3IMQPROT"/>
</dbReference>
<dbReference type="InterPro" id="IPR002191">
    <property type="entry name" value="Bac_export_3"/>
</dbReference>
<dbReference type="Pfam" id="PF01313">
    <property type="entry name" value="Bac_export_3"/>
    <property type="match status" value="1"/>
</dbReference>
<keyword evidence="8" id="KW-0966">Cell projection</keyword>
<feature type="transmembrane region" description="Helical" evidence="7">
    <location>
        <begin position="52"/>
        <end position="74"/>
    </location>
</feature>
<dbReference type="GO" id="GO:0005886">
    <property type="term" value="C:plasma membrane"/>
    <property type="evidence" value="ECO:0007669"/>
    <property type="project" value="UniProtKB-SubCell"/>
</dbReference>
<evidence type="ECO:0000256" key="2">
    <source>
        <dbReference type="ARBA" id="ARBA00006156"/>
    </source>
</evidence>
<evidence type="ECO:0000256" key="3">
    <source>
        <dbReference type="ARBA" id="ARBA00022475"/>
    </source>
</evidence>
<evidence type="ECO:0000256" key="1">
    <source>
        <dbReference type="ARBA" id="ARBA00004651"/>
    </source>
</evidence>
<keyword evidence="5 7" id="KW-1133">Transmembrane helix</keyword>
<comment type="similarity">
    <text evidence="2">Belongs to the FliQ/MopD/SpaQ family.</text>
</comment>
<dbReference type="OrthoDB" id="9806440at2"/>
<dbReference type="GO" id="GO:0009306">
    <property type="term" value="P:protein secretion"/>
    <property type="evidence" value="ECO:0007669"/>
    <property type="project" value="InterPro"/>
</dbReference>
<evidence type="ECO:0000256" key="7">
    <source>
        <dbReference type="SAM" id="Phobius"/>
    </source>
</evidence>